<dbReference type="SUPFAM" id="SSF103473">
    <property type="entry name" value="MFS general substrate transporter"/>
    <property type="match status" value="1"/>
</dbReference>
<keyword evidence="3 6" id="KW-1133">Transmembrane helix</keyword>
<dbReference type="InterPro" id="IPR036259">
    <property type="entry name" value="MFS_trans_sf"/>
</dbReference>
<evidence type="ECO:0000256" key="4">
    <source>
        <dbReference type="ARBA" id="ARBA00023136"/>
    </source>
</evidence>
<keyword evidence="2 6" id="KW-0812">Transmembrane</keyword>
<dbReference type="AlphaFoldDB" id="A0A4P9XJQ0"/>
<dbReference type="OrthoDB" id="196103at2759"/>
<feature type="transmembrane region" description="Helical" evidence="6">
    <location>
        <begin position="392"/>
        <end position="412"/>
    </location>
</feature>
<feature type="transmembrane region" description="Helical" evidence="6">
    <location>
        <begin position="260"/>
        <end position="277"/>
    </location>
</feature>
<dbReference type="InterPro" id="IPR010291">
    <property type="entry name" value="Ion_channel_UNC-93"/>
</dbReference>
<feature type="transmembrane region" description="Helical" evidence="6">
    <location>
        <begin position="222"/>
        <end position="240"/>
    </location>
</feature>
<dbReference type="Gene3D" id="1.20.1250.20">
    <property type="entry name" value="MFS general substrate transporter like domains"/>
    <property type="match status" value="1"/>
</dbReference>
<dbReference type="GO" id="GO:0016020">
    <property type="term" value="C:membrane"/>
    <property type="evidence" value="ECO:0007669"/>
    <property type="project" value="UniProtKB-SubCell"/>
</dbReference>
<feature type="transmembrane region" description="Helical" evidence="6">
    <location>
        <begin position="48"/>
        <end position="67"/>
    </location>
</feature>
<evidence type="ECO:0000256" key="2">
    <source>
        <dbReference type="ARBA" id="ARBA00022692"/>
    </source>
</evidence>
<proteinExistence type="predicted"/>
<dbReference type="InterPro" id="IPR051617">
    <property type="entry name" value="UNC-93-like_regulator"/>
</dbReference>
<protein>
    <submittedName>
        <fullName evidence="7">Major facilitator superfamily domain-containing protein</fullName>
    </submittedName>
</protein>
<dbReference type="EMBL" id="KZ992977">
    <property type="protein sequence ID" value="RKP06008.1"/>
    <property type="molecule type" value="Genomic_DNA"/>
</dbReference>
<feature type="transmembrane region" description="Helical" evidence="6">
    <location>
        <begin position="99"/>
        <end position="120"/>
    </location>
</feature>
<feature type="region of interest" description="Disordered" evidence="5">
    <location>
        <begin position="423"/>
        <end position="442"/>
    </location>
</feature>
<name>A0A4P9XJQ0_9FUNG</name>
<gene>
    <name evidence="7" type="ORF">THASP1DRAFT_35232</name>
</gene>
<feature type="transmembrane region" description="Helical" evidence="6">
    <location>
        <begin position="331"/>
        <end position="353"/>
    </location>
</feature>
<organism evidence="7 8">
    <name type="scientific">Thamnocephalis sphaerospora</name>
    <dbReference type="NCBI Taxonomy" id="78915"/>
    <lineage>
        <taxon>Eukaryota</taxon>
        <taxon>Fungi</taxon>
        <taxon>Fungi incertae sedis</taxon>
        <taxon>Zoopagomycota</taxon>
        <taxon>Zoopagomycotina</taxon>
        <taxon>Zoopagomycetes</taxon>
        <taxon>Zoopagales</taxon>
        <taxon>Sigmoideomycetaceae</taxon>
        <taxon>Thamnocephalis</taxon>
    </lineage>
</organism>
<evidence type="ECO:0000313" key="8">
    <source>
        <dbReference type="Proteomes" id="UP000271241"/>
    </source>
</evidence>
<feature type="transmembrane region" description="Helical" evidence="6">
    <location>
        <begin position="132"/>
        <end position="155"/>
    </location>
</feature>
<reference evidence="8" key="1">
    <citation type="journal article" date="2018" name="Nat. Microbiol.">
        <title>Leveraging single-cell genomics to expand the fungal tree of life.</title>
        <authorList>
            <person name="Ahrendt S.R."/>
            <person name="Quandt C.A."/>
            <person name="Ciobanu D."/>
            <person name="Clum A."/>
            <person name="Salamov A."/>
            <person name="Andreopoulos B."/>
            <person name="Cheng J.F."/>
            <person name="Woyke T."/>
            <person name="Pelin A."/>
            <person name="Henrissat B."/>
            <person name="Reynolds N.K."/>
            <person name="Benny G.L."/>
            <person name="Smith M.E."/>
            <person name="James T.Y."/>
            <person name="Grigoriev I.V."/>
        </authorList>
    </citation>
    <scope>NUCLEOTIDE SEQUENCE [LARGE SCALE GENOMIC DNA]</scope>
    <source>
        <strain evidence="8">RSA 1356</strain>
    </source>
</reference>
<feature type="transmembrane region" description="Helical" evidence="6">
    <location>
        <begin position="289"/>
        <end position="311"/>
    </location>
</feature>
<feature type="transmembrane region" description="Helical" evidence="6">
    <location>
        <begin position="74"/>
        <end position="93"/>
    </location>
</feature>
<evidence type="ECO:0000313" key="7">
    <source>
        <dbReference type="EMBL" id="RKP06008.1"/>
    </source>
</evidence>
<accession>A0A4P9XJQ0</accession>
<dbReference type="Pfam" id="PF05978">
    <property type="entry name" value="UNC-93"/>
    <property type="match status" value="1"/>
</dbReference>
<evidence type="ECO:0000256" key="1">
    <source>
        <dbReference type="ARBA" id="ARBA00004141"/>
    </source>
</evidence>
<dbReference type="PANTHER" id="PTHR23294:SF59">
    <property type="entry name" value="UNC93-LIKE PROTEIN C922.05C"/>
    <property type="match status" value="1"/>
</dbReference>
<feature type="transmembrane region" description="Helical" evidence="6">
    <location>
        <begin position="7"/>
        <end position="28"/>
    </location>
</feature>
<keyword evidence="4 6" id="KW-0472">Membrane</keyword>
<evidence type="ECO:0000256" key="5">
    <source>
        <dbReference type="SAM" id="MobiDB-lite"/>
    </source>
</evidence>
<feature type="transmembrane region" description="Helical" evidence="6">
    <location>
        <begin position="167"/>
        <end position="187"/>
    </location>
</feature>
<comment type="subcellular location">
    <subcellularLocation>
        <location evidence="1">Membrane</location>
        <topology evidence="1">Multi-pass membrane protein</topology>
    </subcellularLocation>
</comment>
<sequence length="442" mass="47650">MLSYRTPLMQVMVVGLIMFCTSGMYSALIGMGGGGQVDGSAAAESNTALYACMAVFGLVAGGLNNLLGPRIVMFIGSLTFAFYISSFLAYNHIQSNTFTVVAGAILGVGAAMLWTAQGAIMMAYPTRDRKGYFIMVFWVIFNMGGVIGGLIPFAANYNSSAGAVNDGTYIAFVVLAVAGAVLCLLLASPATMLRDDGTPVVIEKSPSIADEVNGILRTFTDWRMLCMIPMFLSSNWPYSYMFNSVNGFIFNVRTRGLNNAFFWGAQMAGAFIIGRFFDSPRLSRSNKALYSLVALSITYAAVWGGGLALQLQYSRQDPRWNLDFLNSSRAAGPIILYTLYGLFSAFQQTWCYWVMGAITSGTAVLARYAGFFKSIQAIGAAIAWAIDAGMASYLSQFIASWAIFMIAVPFAIPVTRQIRESDDAKPVTAPTNYAGSVEESAD</sequence>
<keyword evidence="8" id="KW-1185">Reference proteome</keyword>
<dbReference type="Proteomes" id="UP000271241">
    <property type="component" value="Unassembled WGS sequence"/>
</dbReference>
<dbReference type="PANTHER" id="PTHR23294">
    <property type="entry name" value="ET TRANSLATION PRODUCT-RELATED"/>
    <property type="match status" value="1"/>
</dbReference>
<evidence type="ECO:0000256" key="6">
    <source>
        <dbReference type="SAM" id="Phobius"/>
    </source>
</evidence>
<evidence type="ECO:0000256" key="3">
    <source>
        <dbReference type="ARBA" id="ARBA00022989"/>
    </source>
</evidence>